<dbReference type="GO" id="GO:0006508">
    <property type="term" value="P:proteolysis"/>
    <property type="evidence" value="ECO:0007669"/>
    <property type="project" value="UniProtKB-KW"/>
</dbReference>
<comment type="similarity">
    <text evidence="1">Belongs to the peptidase C40 family.</text>
</comment>
<dbReference type="PANTHER" id="PTHR47359:SF3">
    <property type="entry name" value="NLP_P60 DOMAIN-CONTAINING PROTEIN-RELATED"/>
    <property type="match status" value="1"/>
</dbReference>
<sequence>MDRRTTPATPRVAHISLKGLVEAPRYTEGEARRVAMPLVDLLRAPGGARDRQLLLGEGFTVIDHQDGYAFGFATKDGYCGWLPETAIGEGPKPTHWIATTGTHLYPEPRVQSPEIAALSMGAQVAVITQGAKFTETTQGFIPTPHLLPIGQHHKDPVAVAESFLGTPYLWGGNSRAGIDCSGLAQTALLACGIKAPGDSDLQQSLGHALAEDAALQRGDLLFWKGHIALVVDANRLIHANGHTMSVAYENTESCIARILAADHAPVSHRRRL</sequence>
<evidence type="ECO:0000256" key="3">
    <source>
        <dbReference type="ARBA" id="ARBA00022801"/>
    </source>
</evidence>
<dbReference type="EMBL" id="BSPP01000004">
    <property type="protein sequence ID" value="GLS85921.1"/>
    <property type="molecule type" value="Genomic_DNA"/>
</dbReference>
<protein>
    <recommendedName>
        <fullName evidence="5">NlpC/P60 domain-containing protein</fullName>
    </recommendedName>
</protein>
<evidence type="ECO:0000313" key="6">
    <source>
        <dbReference type="EMBL" id="GLS85921.1"/>
    </source>
</evidence>
<keyword evidence="7" id="KW-1185">Reference proteome</keyword>
<organism evidence="6 7">
    <name type="scientific">Cypionkella aquatica</name>
    <dbReference type="NCBI Taxonomy" id="1756042"/>
    <lineage>
        <taxon>Bacteria</taxon>
        <taxon>Pseudomonadati</taxon>
        <taxon>Pseudomonadota</taxon>
        <taxon>Alphaproteobacteria</taxon>
        <taxon>Rhodobacterales</taxon>
        <taxon>Paracoccaceae</taxon>
        <taxon>Cypionkella</taxon>
    </lineage>
</organism>
<evidence type="ECO:0000256" key="4">
    <source>
        <dbReference type="ARBA" id="ARBA00022807"/>
    </source>
</evidence>
<gene>
    <name evidence="6" type="ORF">GCM10010873_08950</name>
</gene>
<keyword evidence="3" id="KW-0378">Hydrolase</keyword>
<dbReference type="SUPFAM" id="SSF54001">
    <property type="entry name" value="Cysteine proteinases"/>
    <property type="match status" value="1"/>
</dbReference>
<evidence type="ECO:0000256" key="1">
    <source>
        <dbReference type="ARBA" id="ARBA00007074"/>
    </source>
</evidence>
<dbReference type="InterPro" id="IPR051794">
    <property type="entry name" value="PG_Endopeptidase_C40"/>
</dbReference>
<dbReference type="GO" id="GO:0008234">
    <property type="term" value="F:cysteine-type peptidase activity"/>
    <property type="evidence" value="ECO:0007669"/>
    <property type="project" value="UniProtKB-KW"/>
</dbReference>
<keyword evidence="4" id="KW-0788">Thiol protease</keyword>
<dbReference type="InterPro" id="IPR000064">
    <property type="entry name" value="NLP_P60_dom"/>
</dbReference>
<dbReference type="Pfam" id="PF00877">
    <property type="entry name" value="NLPC_P60"/>
    <property type="match status" value="1"/>
</dbReference>
<dbReference type="PROSITE" id="PS51935">
    <property type="entry name" value="NLPC_P60"/>
    <property type="match status" value="1"/>
</dbReference>
<dbReference type="InterPro" id="IPR038765">
    <property type="entry name" value="Papain-like_cys_pep_sf"/>
</dbReference>
<evidence type="ECO:0000256" key="2">
    <source>
        <dbReference type="ARBA" id="ARBA00022670"/>
    </source>
</evidence>
<dbReference type="RefSeq" id="WP_284324132.1">
    <property type="nucleotide sequence ID" value="NZ_BSPP01000004.1"/>
</dbReference>
<dbReference type="InterPro" id="IPR041382">
    <property type="entry name" value="SH3_16"/>
</dbReference>
<dbReference type="AlphaFoldDB" id="A0AA37TZX1"/>
<keyword evidence="2" id="KW-0645">Protease</keyword>
<evidence type="ECO:0000313" key="7">
    <source>
        <dbReference type="Proteomes" id="UP001157355"/>
    </source>
</evidence>
<accession>A0AA37TZX1</accession>
<feature type="domain" description="NlpC/P60" evidence="5">
    <location>
        <begin position="150"/>
        <end position="272"/>
    </location>
</feature>
<comment type="caution">
    <text evidence="6">The sequence shown here is derived from an EMBL/GenBank/DDBJ whole genome shotgun (WGS) entry which is preliminary data.</text>
</comment>
<evidence type="ECO:0000259" key="5">
    <source>
        <dbReference type="PROSITE" id="PS51935"/>
    </source>
</evidence>
<dbReference type="Proteomes" id="UP001157355">
    <property type="component" value="Unassembled WGS sequence"/>
</dbReference>
<name>A0AA37TZX1_9RHOB</name>
<reference evidence="6 7" key="1">
    <citation type="journal article" date="2014" name="Int. J. Syst. Evol. Microbiol.">
        <title>Complete genome sequence of Corynebacterium casei LMG S-19264T (=DSM 44701T), isolated from a smear-ripened cheese.</title>
        <authorList>
            <consortium name="US DOE Joint Genome Institute (JGI-PGF)"/>
            <person name="Walter F."/>
            <person name="Albersmeier A."/>
            <person name="Kalinowski J."/>
            <person name="Ruckert C."/>
        </authorList>
    </citation>
    <scope>NUCLEOTIDE SEQUENCE [LARGE SCALE GENOMIC DNA]</scope>
    <source>
        <strain evidence="6 7">NBRC 111766</strain>
    </source>
</reference>
<dbReference type="PANTHER" id="PTHR47359">
    <property type="entry name" value="PEPTIDOGLYCAN DL-ENDOPEPTIDASE CWLO"/>
    <property type="match status" value="1"/>
</dbReference>
<dbReference type="Pfam" id="PF18348">
    <property type="entry name" value="SH3_16"/>
    <property type="match status" value="1"/>
</dbReference>
<proteinExistence type="inferred from homology"/>
<dbReference type="Gene3D" id="3.90.1720.10">
    <property type="entry name" value="endopeptidase domain like (from Nostoc punctiforme)"/>
    <property type="match status" value="1"/>
</dbReference>